<dbReference type="InterPro" id="IPR002104">
    <property type="entry name" value="Integrase_catalytic"/>
</dbReference>
<evidence type="ECO:0000256" key="1">
    <source>
        <dbReference type="ARBA" id="ARBA00023172"/>
    </source>
</evidence>
<protein>
    <recommendedName>
        <fullName evidence="2">Tyr recombinase domain-containing protein</fullName>
    </recommendedName>
</protein>
<evidence type="ECO:0000259" key="2">
    <source>
        <dbReference type="PROSITE" id="PS51898"/>
    </source>
</evidence>
<dbReference type="EMBL" id="NXGH01000029">
    <property type="protein sequence ID" value="PRM88502.1"/>
    <property type="molecule type" value="Genomic_DNA"/>
</dbReference>
<dbReference type="GO" id="GO:0003677">
    <property type="term" value="F:DNA binding"/>
    <property type="evidence" value="ECO:0007669"/>
    <property type="project" value="InterPro"/>
</dbReference>
<proteinExistence type="predicted"/>
<dbReference type="OrthoDB" id="9801717at2"/>
<feature type="domain" description="Tyr recombinase" evidence="2">
    <location>
        <begin position="8"/>
        <end position="194"/>
    </location>
</feature>
<dbReference type="RefSeq" id="WP_105912374.1">
    <property type="nucleotide sequence ID" value="NZ_NERQ01000048.1"/>
</dbReference>
<dbReference type="CDD" id="cd00397">
    <property type="entry name" value="DNA_BRE_C"/>
    <property type="match status" value="1"/>
</dbReference>
<dbReference type="InterPro" id="IPR013762">
    <property type="entry name" value="Integrase-like_cat_sf"/>
</dbReference>
<dbReference type="Proteomes" id="UP000238649">
    <property type="component" value="Unassembled WGS sequence"/>
</dbReference>
<dbReference type="Gene3D" id="1.10.443.10">
    <property type="entry name" value="Intergrase catalytic core"/>
    <property type="match status" value="1"/>
</dbReference>
<gene>
    <name evidence="3" type="ORF">CJ671_08995</name>
</gene>
<keyword evidence="1" id="KW-0233">DNA recombination</keyword>
<dbReference type="InterPro" id="IPR011010">
    <property type="entry name" value="DNA_brk_join_enz"/>
</dbReference>
<dbReference type="PROSITE" id="PS51898">
    <property type="entry name" value="TYR_RECOMBINASE"/>
    <property type="match status" value="1"/>
</dbReference>
<dbReference type="PANTHER" id="PTHR30349">
    <property type="entry name" value="PHAGE INTEGRASE-RELATED"/>
    <property type="match status" value="1"/>
</dbReference>
<dbReference type="SUPFAM" id="SSF56349">
    <property type="entry name" value="DNA breaking-rejoining enzymes"/>
    <property type="match status" value="1"/>
</dbReference>
<evidence type="ECO:0000313" key="4">
    <source>
        <dbReference type="Proteomes" id="UP000238649"/>
    </source>
</evidence>
<dbReference type="PANTHER" id="PTHR30349:SF86">
    <property type="entry name" value="INTEGRASE_RECOMBINASE AQ_AA09-RELATED"/>
    <property type="match status" value="1"/>
</dbReference>
<dbReference type="InterPro" id="IPR050090">
    <property type="entry name" value="Tyrosine_recombinase_XerCD"/>
</dbReference>
<reference evidence="3 4" key="1">
    <citation type="submission" date="2017-09" db="EMBL/GenBank/DDBJ databases">
        <title>Reassesment of A. cryaerophilus.</title>
        <authorList>
            <person name="Perez-Cataluna A."/>
            <person name="Collado L."/>
            <person name="Salgado O."/>
            <person name="Lefinanco V."/>
            <person name="Figueras M.J."/>
        </authorList>
    </citation>
    <scope>NUCLEOTIDE SEQUENCE [LARGE SCALE GENOMIC DNA]</scope>
    <source>
        <strain evidence="3 4">LMG 9871</strain>
    </source>
</reference>
<sequence>MKKKKFTKIRENITEVEYQKLLTYLNGKEDLTTNTKNNLRRTFILLYFTGMRINEVKQLKVKDINTIFEKEELIIVTHKTRKERKLFFSKEAIKQIKKHFVFNDNSKDEDFIITTKGNTLKTPNSSTFIAKVNSFIQEVLGHRYSSHSFRAGIITDMSKSINPKFIKEFIGHSDIKTTMRYIRPTDEDLKKCLIR</sequence>
<dbReference type="GO" id="GO:0015074">
    <property type="term" value="P:DNA integration"/>
    <property type="evidence" value="ECO:0007669"/>
    <property type="project" value="InterPro"/>
</dbReference>
<comment type="caution">
    <text evidence="3">The sequence shown here is derived from an EMBL/GenBank/DDBJ whole genome shotgun (WGS) entry which is preliminary data.</text>
</comment>
<dbReference type="GO" id="GO:0006310">
    <property type="term" value="P:DNA recombination"/>
    <property type="evidence" value="ECO:0007669"/>
    <property type="project" value="UniProtKB-KW"/>
</dbReference>
<name>A0A2S9SPL1_9BACT</name>
<organism evidence="3 4">
    <name type="scientific">Aliarcobacter cryaerophilus</name>
    <dbReference type="NCBI Taxonomy" id="28198"/>
    <lineage>
        <taxon>Bacteria</taxon>
        <taxon>Pseudomonadati</taxon>
        <taxon>Campylobacterota</taxon>
        <taxon>Epsilonproteobacteria</taxon>
        <taxon>Campylobacterales</taxon>
        <taxon>Arcobacteraceae</taxon>
        <taxon>Aliarcobacter</taxon>
    </lineage>
</organism>
<accession>A0A2S9SPL1</accession>
<dbReference type="AlphaFoldDB" id="A0A2S9SPL1"/>
<evidence type="ECO:0000313" key="3">
    <source>
        <dbReference type="EMBL" id="PRM88502.1"/>
    </source>
</evidence>
<dbReference type="Pfam" id="PF00589">
    <property type="entry name" value="Phage_integrase"/>
    <property type="match status" value="1"/>
</dbReference>